<dbReference type="AlphaFoldDB" id="A0A5Y3X348"/>
<evidence type="ECO:0000256" key="1">
    <source>
        <dbReference type="SAM" id="Phobius"/>
    </source>
</evidence>
<dbReference type="EMBL" id="AAIYKG010000001">
    <property type="protein sequence ID" value="ECJ4504147.1"/>
    <property type="molecule type" value="Genomic_DNA"/>
</dbReference>
<protein>
    <submittedName>
        <fullName evidence="2">Uncharacterized protein</fullName>
    </submittedName>
</protein>
<accession>A0A5Y3X348</accession>
<name>A0A5Y3X348_SALER</name>
<comment type="caution">
    <text evidence="2">The sequence shown here is derived from an EMBL/GenBank/DDBJ whole genome shotgun (WGS) entry which is preliminary data.</text>
</comment>
<gene>
    <name evidence="2" type="ORF">DNU24_00025</name>
</gene>
<dbReference type="Proteomes" id="UP000839747">
    <property type="component" value="Unassembled WGS sequence"/>
</dbReference>
<sequence>MIFFRIRKHNFGVKIDDKMTDKARAGKDSWIINIVCLVIYVFYPYLIYLLRYNRLMITSSWIPDVVRLLWQGYAKKIQIHLSGMY</sequence>
<feature type="transmembrane region" description="Helical" evidence="1">
    <location>
        <begin position="30"/>
        <end position="50"/>
    </location>
</feature>
<keyword evidence="1" id="KW-0472">Membrane</keyword>
<evidence type="ECO:0000313" key="2">
    <source>
        <dbReference type="EMBL" id="ECJ4504147.1"/>
    </source>
</evidence>
<keyword evidence="1" id="KW-1133">Transmembrane helix</keyword>
<reference evidence="2" key="1">
    <citation type="submission" date="2018-06" db="EMBL/GenBank/DDBJ databases">
        <authorList>
            <person name="Ashton P.M."/>
            <person name="Dallman T."/>
            <person name="Nair S."/>
            <person name="De Pinna E."/>
            <person name="Peters T."/>
            <person name="Grant K."/>
        </authorList>
    </citation>
    <scope>NUCLEOTIDE SEQUENCE [LARGE SCALE GENOMIC DNA]</scope>
    <source>
        <strain evidence="2">318584</strain>
    </source>
</reference>
<proteinExistence type="predicted"/>
<organism evidence="2">
    <name type="scientific">Salmonella enterica subsp. salamae</name>
    <dbReference type="NCBI Taxonomy" id="59202"/>
    <lineage>
        <taxon>Bacteria</taxon>
        <taxon>Pseudomonadati</taxon>
        <taxon>Pseudomonadota</taxon>
        <taxon>Gammaproteobacteria</taxon>
        <taxon>Enterobacterales</taxon>
        <taxon>Enterobacteriaceae</taxon>
        <taxon>Salmonella</taxon>
    </lineage>
</organism>
<keyword evidence="1" id="KW-0812">Transmembrane</keyword>